<dbReference type="Proteomes" id="UP000051845">
    <property type="component" value="Unassembled WGS sequence"/>
</dbReference>
<dbReference type="Gene3D" id="1.10.10.10">
    <property type="entry name" value="Winged helix-like DNA-binding domain superfamily/Winged helix DNA-binding domain"/>
    <property type="match status" value="1"/>
</dbReference>
<keyword evidence="2" id="KW-0238">DNA-binding</keyword>
<dbReference type="GO" id="GO:0003677">
    <property type="term" value="F:DNA binding"/>
    <property type="evidence" value="ECO:0007669"/>
    <property type="project" value="UniProtKB-KW"/>
</dbReference>
<evidence type="ECO:0000313" key="6">
    <source>
        <dbReference type="EMBL" id="KRM77549.1"/>
    </source>
</evidence>
<dbReference type="InterPro" id="IPR036388">
    <property type="entry name" value="WH-like_DNA-bd_sf"/>
</dbReference>
<accession>A0A0R2BDG0</accession>
<feature type="region of interest" description="Disordered" evidence="4">
    <location>
        <begin position="158"/>
        <end position="226"/>
    </location>
</feature>
<evidence type="ECO:0000259" key="5">
    <source>
        <dbReference type="PROSITE" id="PS50995"/>
    </source>
</evidence>
<dbReference type="PATRIC" id="fig|1423733.4.peg.3030"/>
<dbReference type="InterPro" id="IPR023187">
    <property type="entry name" value="Tscrpt_reg_MarR-type_CS"/>
</dbReference>
<gene>
    <name evidence="6" type="ORF">FC82_GL002904</name>
</gene>
<evidence type="ECO:0000256" key="2">
    <source>
        <dbReference type="ARBA" id="ARBA00023125"/>
    </source>
</evidence>
<dbReference type="PANTHER" id="PTHR42756">
    <property type="entry name" value="TRANSCRIPTIONAL REGULATOR, MARR"/>
    <property type="match status" value="1"/>
</dbReference>
<dbReference type="RefSeq" id="WP_056995983.1">
    <property type="nucleotide sequence ID" value="NZ_AYYR01000009.1"/>
</dbReference>
<evidence type="ECO:0000313" key="7">
    <source>
        <dbReference type="Proteomes" id="UP000051845"/>
    </source>
</evidence>
<name>A0A0R2BDG0_SECCO</name>
<dbReference type="InterPro" id="IPR011991">
    <property type="entry name" value="ArsR-like_HTH"/>
</dbReference>
<dbReference type="PRINTS" id="PR00598">
    <property type="entry name" value="HTHMARR"/>
</dbReference>
<protein>
    <submittedName>
        <fullName evidence="6">MarR family transcriptional regulator</fullName>
    </submittedName>
</protein>
<organism evidence="6 7">
    <name type="scientific">Secundilactobacillus collinoides DSM 20515 = JCM 1123</name>
    <dbReference type="NCBI Taxonomy" id="1423733"/>
    <lineage>
        <taxon>Bacteria</taxon>
        <taxon>Bacillati</taxon>
        <taxon>Bacillota</taxon>
        <taxon>Bacilli</taxon>
        <taxon>Lactobacillales</taxon>
        <taxon>Lactobacillaceae</taxon>
        <taxon>Secundilactobacillus</taxon>
    </lineage>
</organism>
<dbReference type="SUPFAM" id="SSF46785">
    <property type="entry name" value="Winged helix' DNA-binding domain"/>
    <property type="match status" value="1"/>
</dbReference>
<dbReference type="GO" id="GO:0003700">
    <property type="term" value="F:DNA-binding transcription factor activity"/>
    <property type="evidence" value="ECO:0007669"/>
    <property type="project" value="InterPro"/>
</dbReference>
<dbReference type="EMBL" id="AYYR01000009">
    <property type="protein sequence ID" value="KRM77549.1"/>
    <property type="molecule type" value="Genomic_DNA"/>
</dbReference>
<evidence type="ECO:0000256" key="3">
    <source>
        <dbReference type="ARBA" id="ARBA00023163"/>
    </source>
</evidence>
<feature type="compositionally biased region" description="Acidic residues" evidence="4">
    <location>
        <begin position="217"/>
        <end position="226"/>
    </location>
</feature>
<dbReference type="PROSITE" id="PS50995">
    <property type="entry name" value="HTH_MARR_2"/>
    <property type="match status" value="1"/>
</dbReference>
<dbReference type="SMART" id="SM00347">
    <property type="entry name" value="HTH_MARR"/>
    <property type="match status" value="1"/>
</dbReference>
<keyword evidence="1" id="KW-0805">Transcription regulation</keyword>
<dbReference type="PROSITE" id="PS01117">
    <property type="entry name" value="HTH_MARR_1"/>
    <property type="match status" value="1"/>
</dbReference>
<feature type="compositionally biased region" description="Basic and acidic residues" evidence="4">
    <location>
        <begin position="189"/>
        <end position="204"/>
    </location>
</feature>
<keyword evidence="3" id="KW-0804">Transcription</keyword>
<dbReference type="Pfam" id="PF01047">
    <property type="entry name" value="MarR"/>
    <property type="match status" value="1"/>
</dbReference>
<dbReference type="AlphaFoldDB" id="A0A0R2BDG0"/>
<dbReference type="CDD" id="cd00090">
    <property type="entry name" value="HTH_ARSR"/>
    <property type="match status" value="1"/>
</dbReference>
<reference evidence="6 7" key="1">
    <citation type="journal article" date="2015" name="Genome Announc.">
        <title>Expanding the biotechnology potential of lactobacilli through comparative genomics of 213 strains and associated genera.</title>
        <authorList>
            <person name="Sun Z."/>
            <person name="Harris H.M."/>
            <person name="McCann A."/>
            <person name="Guo C."/>
            <person name="Argimon S."/>
            <person name="Zhang W."/>
            <person name="Yang X."/>
            <person name="Jeffery I.B."/>
            <person name="Cooney J.C."/>
            <person name="Kagawa T.F."/>
            <person name="Liu W."/>
            <person name="Song Y."/>
            <person name="Salvetti E."/>
            <person name="Wrobel A."/>
            <person name="Rasinkangas P."/>
            <person name="Parkhill J."/>
            <person name="Rea M.C."/>
            <person name="O'Sullivan O."/>
            <person name="Ritari J."/>
            <person name="Douillard F.P."/>
            <person name="Paul Ross R."/>
            <person name="Yang R."/>
            <person name="Briner A.E."/>
            <person name="Felis G.E."/>
            <person name="de Vos W.M."/>
            <person name="Barrangou R."/>
            <person name="Klaenhammer T.R."/>
            <person name="Caufield P.W."/>
            <person name="Cui Y."/>
            <person name="Zhang H."/>
            <person name="O'Toole P.W."/>
        </authorList>
    </citation>
    <scope>NUCLEOTIDE SEQUENCE [LARGE SCALE GENOMIC DNA]</scope>
    <source>
        <strain evidence="6 7">DSM 20515</strain>
    </source>
</reference>
<comment type="caution">
    <text evidence="6">The sequence shown here is derived from an EMBL/GenBank/DDBJ whole genome shotgun (WGS) entry which is preliminary data.</text>
</comment>
<proteinExistence type="predicted"/>
<evidence type="ECO:0000256" key="4">
    <source>
        <dbReference type="SAM" id="MobiDB-lite"/>
    </source>
</evidence>
<feature type="domain" description="HTH marR-type" evidence="5">
    <location>
        <begin position="5"/>
        <end position="144"/>
    </location>
</feature>
<dbReference type="InterPro" id="IPR036390">
    <property type="entry name" value="WH_DNA-bd_sf"/>
</dbReference>
<sequence length="226" mass="26137">MTYTSRDLLNEFGRLMHTFKKRGYSAVSKRSREFWAQQPKHGQMRLIYLLTQKEELTNSQIVEALDIRPSSVSVMIKKLEEDGLVERHDSPDDKRISLISLTDKGRDLIKSSHDFKTEFSDALFDGLTDDEKDEFGRLLNKLTDSLDEKFKKWDEGDERPEFFDKAPQQFFGGRGSFRGFNPHGHSHRSREDWGRRGGFDDSDPRNGNWGNGHGFDPDDEDTGSNK</sequence>
<dbReference type="InterPro" id="IPR000835">
    <property type="entry name" value="HTH_MarR-typ"/>
</dbReference>
<evidence type="ECO:0000256" key="1">
    <source>
        <dbReference type="ARBA" id="ARBA00023015"/>
    </source>
</evidence>
<dbReference type="PANTHER" id="PTHR42756:SF1">
    <property type="entry name" value="TRANSCRIPTIONAL REPRESSOR OF EMRAB OPERON"/>
    <property type="match status" value="1"/>
</dbReference>